<dbReference type="PRINTS" id="PR00080">
    <property type="entry name" value="SDRFAMILY"/>
</dbReference>
<sequence length="339" mass="36855">MVTLTSEVIASKSTHTFAAVRFRRLMFRKAPSLFSLTGTNTSPHLRVAVVTGGNRGIGLEICRQLASSGVLVVLTARDEEKGSRAVEELHSSGLSDVIFHQLDVADRSSITQLAEFVKTKFGKLDILVKNAAIGGTTIDPERLKELQQQNPEANMRTFVDGYLARLQQTYELAKECLDINFNGTKDVTDCLIPLLLLSNSGRVVNVSSQIAQLKFISNEGVIKVLSDIETLSEEKLNGVMSTFLTDFKAGDLAARGWLPVASAYAASKALVNAYSRLLARRHPSLVVCCVTPGFVRTGMNYGMGLVSAAEGARAPVRLALREEHGDSGLNFELFDVCEF</sequence>
<gene>
    <name evidence="5" type="ORF">HU200_007376</name>
</gene>
<keyword evidence="3" id="KW-0560">Oxidoreductase</keyword>
<dbReference type="GO" id="GO:0016020">
    <property type="term" value="C:membrane"/>
    <property type="evidence" value="ECO:0007669"/>
    <property type="project" value="TreeGrafter"/>
</dbReference>
<dbReference type="EMBL" id="JACEFO010000500">
    <property type="protein sequence ID" value="KAF8768813.1"/>
    <property type="molecule type" value="Genomic_DNA"/>
</dbReference>
<organism evidence="5 6">
    <name type="scientific">Digitaria exilis</name>
    <dbReference type="NCBI Taxonomy" id="1010633"/>
    <lineage>
        <taxon>Eukaryota</taxon>
        <taxon>Viridiplantae</taxon>
        <taxon>Streptophyta</taxon>
        <taxon>Embryophyta</taxon>
        <taxon>Tracheophyta</taxon>
        <taxon>Spermatophyta</taxon>
        <taxon>Magnoliopsida</taxon>
        <taxon>Liliopsida</taxon>
        <taxon>Poales</taxon>
        <taxon>Poaceae</taxon>
        <taxon>PACMAD clade</taxon>
        <taxon>Panicoideae</taxon>
        <taxon>Panicodae</taxon>
        <taxon>Paniceae</taxon>
        <taxon>Anthephorinae</taxon>
        <taxon>Digitaria</taxon>
    </lineage>
</organism>
<evidence type="ECO:0000313" key="6">
    <source>
        <dbReference type="Proteomes" id="UP000636709"/>
    </source>
</evidence>
<evidence type="ECO:0000256" key="2">
    <source>
        <dbReference type="ARBA" id="ARBA00022857"/>
    </source>
</evidence>
<dbReference type="GO" id="GO:0016491">
    <property type="term" value="F:oxidoreductase activity"/>
    <property type="evidence" value="ECO:0007669"/>
    <property type="project" value="UniProtKB-KW"/>
</dbReference>
<dbReference type="AlphaFoldDB" id="A0A835KRC3"/>
<evidence type="ECO:0000256" key="3">
    <source>
        <dbReference type="ARBA" id="ARBA00023002"/>
    </source>
</evidence>
<comment type="similarity">
    <text evidence="1 4">Belongs to the short-chain dehydrogenases/reductases (SDR) family.</text>
</comment>
<dbReference type="PRINTS" id="PR00081">
    <property type="entry name" value="GDHRDH"/>
</dbReference>
<keyword evidence="2" id="KW-0521">NADP</keyword>
<evidence type="ECO:0000313" key="5">
    <source>
        <dbReference type="EMBL" id="KAF8768813.1"/>
    </source>
</evidence>
<dbReference type="PANTHER" id="PTHR43490:SF98">
    <property type="entry name" value="OS02G0640600 PROTEIN"/>
    <property type="match status" value="1"/>
</dbReference>
<evidence type="ECO:0000256" key="4">
    <source>
        <dbReference type="RuleBase" id="RU000363"/>
    </source>
</evidence>
<dbReference type="SUPFAM" id="SSF51735">
    <property type="entry name" value="NAD(P)-binding Rossmann-fold domains"/>
    <property type="match status" value="1"/>
</dbReference>
<evidence type="ECO:0000256" key="1">
    <source>
        <dbReference type="ARBA" id="ARBA00006484"/>
    </source>
</evidence>
<comment type="caution">
    <text evidence="5">The sequence shown here is derived from an EMBL/GenBank/DDBJ whole genome shotgun (WGS) entry which is preliminary data.</text>
</comment>
<protein>
    <submittedName>
        <fullName evidence="5">Uncharacterized protein</fullName>
    </submittedName>
</protein>
<dbReference type="Gene3D" id="3.40.50.720">
    <property type="entry name" value="NAD(P)-binding Rossmann-like Domain"/>
    <property type="match status" value="1"/>
</dbReference>
<dbReference type="InterPro" id="IPR036291">
    <property type="entry name" value="NAD(P)-bd_dom_sf"/>
</dbReference>
<proteinExistence type="inferred from homology"/>
<reference evidence="5" key="1">
    <citation type="submission" date="2020-07" db="EMBL/GenBank/DDBJ databases">
        <title>Genome sequence and genetic diversity analysis of an under-domesticated orphan crop, white fonio (Digitaria exilis).</title>
        <authorList>
            <person name="Bennetzen J.L."/>
            <person name="Chen S."/>
            <person name="Ma X."/>
            <person name="Wang X."/>
            <person name="Yssel A.E.J."/>
            <person name="Chaluvadi S.R."/>
            <person name="Johnson M."/>
            <person name="Gangashetty P."/>
            <person name="Hamidou F."/>
            <person name="Sanogo M.D."/>
            <person name="Zwaenepoel A."/>
            <person name="Wallace J."/>
            <person name="Van De Peer Y."/>
            <person name="Van Deynze A."/>
        </authorList>
    </citation>
    <scope>NUCLEOTIDE SEQUENCE</scope>
    <source>
        <tissue evidence="5">Leaves</tissue>
    </source>
</reference>
<dbReference type="PANTHER" id="PTHR43490">
    <property type="entry name" value="(+)-NEOMENTHOL DEHYDROGENASE"/>
    <property type="match status" value="1"/>
</dbReference>
<dbReference type="Pfam" id="PF00106">
    <property type="entry name" value="adh_short"/>
    <property type="match status" value="1"/>
</dbReference>
<dbReference type="OrthoDB" id="1933717at2759"/>
<accession>A0A835KRC3</accession>
<dbReference type="InterPro" id="IPR002347">
    <property type="entry name" value="SDR_fam"/>
</dbReference>
<name>A0A835KRC3_9POAL</name>
<keyword evidence="6" id="KW-1185">Reference proteome</keyword>
<dbReference type="Proteomes" id="UP000636709">
    <property type="component" value="Unassembled WGS sequence"/>
</dbReference>